<evidence type="ECO:0000256" key="1">
    <source>
        <dbReference type="SAM" id="MobiDB-lite"/>
    </source>
</evidence>
<feature type="compositionally biased region" description="Basic and acidic residues" evidence="1">
    <location>
        <begin position="197"/>
        <end position="216"/>
    </location>
</feature>
<evidence type="ECO:0000313" key="2">
    <source>
        <dbReference type="EMBL" id="CAJ1947357.1"/>
    </source>
</evidence>
<feature type="compositionally biased region" description="Basic residues" evidence="1">
    <location>
        <begin position="589"/>
        <end position="610"/>
    </location>
</feature>
<feature type="compositionally biased region" description="Basic and acidic residues" evidence="1">
    <location>
        <begin position="519"/>
        <end position="543"/>
    </location>
</feature>
<feature type="compositionally biased region" description="Basic residues" evidence="1">
    <location>
        <begin position="106"/>
        <end position="121"/>
    </location>
</feature>
<sequence length="987" mass="109916">MTQEDNEQKGGVTKEEESPSKKQKEDDGEGKPKEAKKKRTSSKSKRKSSKGDAGSDKEQSRKQAILQKHKELMSTTDESKPRKSKSKSSSKRESKVDQDGAVLVEKKRRSSKSKDSKRHSSSKVDPNGTIAVSKRKSSSKSKESKSKRSSTSAEPTKRKSRTHSPKRNSGTELSGKAHKTDDAPKKQSSKPSKRRSSTKEGKVNEGDSEGHPKNNDTPKPPTIKEATEEGEEGTKKKEDMPTWGSLLNKSVENDSKKDDGKETSKEATQKTEVKKEVKPTPAFGFLMGSRSTSIEKEDLKAKESAPKPTPVVKQPDLKKERSNQSLAFGMLAVMMGGSKRDIVKPPPSEESPPTSLEIGSKKDDDINETANTPVFQMLESERAPPPTAPKQDSKKPIPTPPTVPQNDSKKESSNQMLGLGLLQSIIGGSKRDVKPLQTPSPPSPTSVEEGLKQDDDDINETSKTPIVEGPAVAKQDPKKEASNQSLALGMLAAMMGGSKRDIVKPSPPPNTESPTPLEDGLKKDEKDLEGGLKQDEKDIHETSKAPILTTNPPPPPVRSVQKDPSPAPSDQKDLSPVRMVTKDHSLEKKQHHGRHHGKHHHSKHHHKQHSKGNATLKTVELMESPTNSSVEDTLNTTMDSDSQEKMFAGMKNNKGKKDGERHKKAGPSRVKQICCIFVSLILILGGLATWYFWDELNELVTKSEVAAVMIESPAPSLSMSPSIAPTISMMPSDLPSIVPSSNPTLSAEPTILPSEKPSNSMAPSANPSLSQFPSFVPSIEPSTSMEPTALPSMVPSIEPSVSQNPTWTRYRRDWDFKVRLQWQKSYFWQEENTERFWCLECTKCDEYGRGDGWEHGCRSYGSGDNRNCRAGDSLWIRDCRSRGNRFNVLQIDQKSYMLRLDNTNLCIERRNKHLMFRDCNENDIDQQFVPWYDWNKFELRPLAMEGWGEREADCVSQLHHPKQDEVVGMHNCRLSRIYETRHWERYG</sequence>
<accession>A0AAD2FNX5</accession>
<proteinExistence type="predicted"/>
<feature type="compositionally biased region" description="Basic and acidic residues" evidence="1">
    <location>
        <begin position="68"/>
        <end position="81"/>
    </location>
</feature>
<name>A0AAD2FNX5_9STRA</name>
<protein>
    <recommendedName>
        <fullName evidence="4">Ricin B lectin domain-containing protein</fullName>
    </recommendedName>
</protein>
<feature type="compositionally biased region" description="Basic and acidic residues" evidence="1">
    <location>
        <begin position="251"/>
        <end position="278"/>
    </location>
</feature>
<evidence type="ECO:0008006" key="4">
    <source>
        <dbReference type="Google" id="ProtNLM"/>
    </source>
</evidence>
<dbReference type="PROSITE" id="PS50231">
    <property type="entry name" value="RICIN_B_LECTIN"/>
    <property type="match status" value="1"/>
</dbReference>
<dbReference type="Proteomes" id="UP001295423">
    <property type="component" value="Unassembled WGS sequence"/>
</dbReference>
<dbReference type="AlphaFoldDB" id="A0AAD2FNX5"/>
<reference evidence="2" key="1">
    <citation type="submission" date="2023-08" db="EMBL/GenBank/DDBJ databases">
        <authorList>
            <person name="Audoor S."/>
            <person name="Bilcke G."/>
        </authorList>
    </citation>
    <scope>NUCLEOTIDE SEQUENCE</scope>
</reference>
<keyword evidence="3" id="KW-1185">Reference proteome</keyword>
<feature type="compositionally biased region" description="Basic residues" evidence="1">
    <location>
        <begin position="187"/>
        <end position="196"/>
    </location>
</feature>
<feature type="compositionally biased region" description="Basic and acidic residues" evidence="1">
    <location>
        <begin position="570"/>
        <end position="588"/>
    </location>
</feature>
<feature type="compositionally biased region" description="Basic residues" evidence="1">
    <location>
        <begin position="34"/>
        <end position="48"/>
    </location>
</feature>
<dbReference type="EMBL" id="CAKOGP040001725">
    <property type="protein sequence ID" value="CAJ1947357.1"/>
    <property type="molecule type" value="Genomic_DNA"/>
</dbReference>
<feature type="compositionally biased region" description="Basic and acidic residues" evidence="1">
    <location>
        <begin position="49"/>
        <end position="61"/>
    </location>
</feature>
<feature type="region of interest" description="Disordered" evidence="1">
    <location>
        <begin position="743"/>
        <end position="767"/>
    </location>
</feature>
<feature type="compositionally biased region" description="Low complexity" evidence="1">
    <location>
        <begin position="486"/>
        <end position="497"/>
    </location>
</feature>
<gene>
    <name evidence="2" type="ORF">CYCCA115_LOCUS11106</name>
</gene>
<feature type="compositionally biased region" description="Basic and acidic residues" evidence="1">
    <location>
        <begin position="1"/>
        <end position="33"/>
    </location>
</feature>
<comment type="caution">
    <text evidence="2">The sequence shown here is derived from an EMBL/GenBank/DDBJ whole genome shotgun (WGS) entry which is preliminary data.</text>
</comment>
<feature type="region of interest" description="Disordered" evidence="1">
    <location>
        <begin position="1"/>
        <end position="612"/>
    </location>
</feature>
<feature type="compositionally biased region" description="Low complexity" evidence="1">
    <location>
        <begin position="757"/>
        <end position="767"/>
    </location>
</feature>
<evidence type="ECO:0000313" key="3">
    <source>
        <dbReference type="Proteomes" id="UP001295423"/>
    </source>
</evidence>
<feature type="compositionally biased region" description="Low complexity" evidence="1">
    <location>
        <begin position="417"/>
        <end position="428"/>
    </location>
</feature>
<organism evidence="2 3">
    <name type="scientific">Cylindrotheca closterium</name>
    <dbReference type="NCBI Taxonomy" id="2856"/>
    <lineage>
        <taxon>Eukaryota</taxon>
        <taxon>Sar</taxon>
        <taxon>Stramenopiles</taxon>
        <taxon>Ochrophyta</taxon>
        <taxon>Bacillariophyta</taxon>
        <taxon>Bacillariophyceae</taxon>
        <taxon>Bacillariophycidae</taxon>
        <taxon>Bacillariales</taxon>
        <taxon>Bacillariaceae</taxon>
        <taxon>Cylindrotheca</taxon>
    </lineage>
</organism>
<feature type="compositionally biased region" description="Basic and acidic residues" evidence="1">
    <location>
        <begin position="293"/>
        <end position="305"/>
    </location>
</feature>